<evidence type="ECO:0000256" key="1">
    <source>
        <dbReference type="SAM" id="MobiDB-lite"/>
    </source>
</evidence>
<gene>
    <name evidence="3" type="ORF">EVA_18980</name>
</gene>
<keyword evidence="2" id="KW-1133">Transmembrane helix</keyword>
<dbReference type="EMBL" id="AMCI01007271">
    <property type="protein sequence ID" value="EJW92913.1"/>
    <property type="molecule type" value="Genomic_DNA"/>
</dbReference>
<name>J9FER1_9ZZZZ</name>
<keyword evidence="2" id="KW-0812">Transmembrane</keyword>
<feature type="transmembrane region" description="Helical" evidence="2">
    <location>
        <begin position="58"/>
        <end position="77"/>
    </location>
</feature>
<proteinExistence type="predicted"/>
<evidence type="ECO:0000256" key="2">
    <source>
        <dbReference type="SAM" id="Phobius"/>
    </source>
</evidence>
<feature type="non-terminal residue" evidence="3">
    <location>
        <position position="1"/>
    </location>
</feature>
<feature type="region of interest" description="Disordered" evidence="1">
    <location>
        <begin position="124"/>
        <end position="153"/>
    </location>
</feature>
<comment type="caution">
    <text evidence="3">The sequence shown here is derived from an EMBL/GenBank/DDBJ whole genome shotgun (WGS) entry which is preliminary data.</text>
</comment>
<feature type="transmembrane region" description="Helical" evidence="2">
    <location>
        <begin position="21"/>
        <end position="38"/>
    </location>
</feature>
<keyword evidence="2" id="KW-0472">Membrane</keyword>
<protein>
    <submittedName>
        <fullName evidence="3">Membrane protein</fullName>
    </submittedName>
</protein>
<organism evidence="3">
    <name type="scientific">gut metagenome</name>
    <dbReference type="NCBI Taxonomy" id="749906"/>
    <lineage>
        <taxon>unclassified sequences</taxon>
        <taxon>metagenomes</taxon>
        <taxon>organismal metagenomes</taxon>
    </lineage>
</organism>
<evidence type="ECO:0000313" key="3">
    <source>
        <dbReference type="EMBL" id="EJW92913.1"/>
    </source>
</evidence>
<dbReference type="AlphaFoldDB" id="J9FER1"/>
<accession>J9FER1</accession>
<sequence length="183" mass="20512">VLYVAVLVALRKPIWAKCAKTLLLIMFICGTAVVFSKISFTDMSFWQAVVALYEQGQGVLGGGVLGGFVGGTLLILCGRPAANILLVVMLTVCVMWFAGVTPGDLWQLMEDRVEDARKHHETVRVARSEPRPRSERIREGREMPEIREESKERTELFSFRKCRPPVDVDLGPEPITQIETRPE</sequence>
<feature type="non-terminal residue" evidence="3">
    <location>
        <position position="183"/>
    </location>
</feature>
<feature type="transmembrane region" description="Helical" evidence="2">
    <location>
        <begin position="84"/>
        <end position="101"/>
    </location>
</feature>
<reference evidence="3" key="1">
    <citation type="journal article" date="2012" name="PLoS ONE">
        <title>Gene sets for utilization of primary and secondary nutrition supplies in the distal gut of endangered iberian lynx.</title>
        <authorList>
            <person name="Alcaide M."/>
            <person name="Messina E."/>
            <person name="Richter M."/>
            <person name="Bargiela R."/>
            <person name="Peplies J."/>
            <person name="Huws S.A."/>
            <person name="Newbold C.J."/>
            <person name="Golyshin P.N."/>
            <person name="Simon M.A."/>
            <person name="Lopez G."/>
            <person name="Yakimov M.M."/>
            <person name="Ferrer M."/>
        </authorList>
    </citation>
    <scope>NUCLEOTIDE SEQUENCE</scope>
</reference>